<name>A0A2T4UCU3_9ACTN</name>
<proteinExistence type="predicted"/>
<sequence length="210" mass="22120">MQDALRPDGPGRPDPDRGVGATVLVAAGAAQELDAHLADLAASARSLYDTAPDPELRSRMLGLGAAGARARVVVLPDGRTRVSSRPFRPPVPGGPPVRLVPFVLPGGLGAHDWADQRLADDLRERAGEGALPLLLDEDGEVLEPVGETVLIVRDGTLVGPPLDDRRRHAVAAARLPVARRERLELETLRRADQLVVVGSLNGVRAAEVAA</sequence>
<dbReference type="Gene3D" id="3.20.10.10">
    <property type="entry name" value="D-amino Acid Aminotransferase, subunit A, domain 2"/>
    <property type="match status" value="1"/>
</dbReference>
<accession>A0A2T4UCU3</accession>
<dbReference type="EMBL" id="PYYB01000004">
    <property type="protein sequence ID" value="PTL55014.1"/>
    <property type="molecule type" value="Genomic_DNA"/>
</dbReference>
<dbReference type="AlphaFoldDB" id="A0A2T4UCU3"/>
<dbReference type="Pfam" id="PF01063">
    <property type="entry name" value="Aminotran_4"/>
    <property type="match status" value="1"/>
</dbReference>
<gene>
    <name evidence="1" type="ORF">C7Y72_20810</name>
</gene>
<dbReference type="InterPro" id="IPR043132">
    <property type="entry name" value="BCAT-like_C"/>
</dbReference>
<evidence type="ECO:0000313" key="2">
    <source>
        <dbReference type="Proteomes" id="UP000240739"/>
    </source>
</evidence>
<evidence type="ECO:0000313" key="1">
    <source>
        <dbReference type="EMBL" id="PTL55014.1"/>
    </source>
</evidence>
<comment type="caution">
    <text evidence="1">The sequence shown here is derived from an EMBL/GenBank/DDBJ whole genome shotgun (WGS) entry which is preliminary data.</text>
</comment>
<reference evidence="1 2" key="1">
    <citation type="submission" date="2018-03" db="EMBL/GenBank/DDBJ databases">
        <title>Aquarubrobacter algicola gen. nov., sp. nov., a novel actinobacterium isolated from shallow eutrophic lake during the end of cyanobacterial harmful algal blooms.</title>
        <authorList>
            <person name="Chun S.J."/>
        </authorList>
    </citation>
    <scope>NUCLEOTIDE SEQUENCE [LARGE SCALE GENOMIC DNA]</scope>
    <source>
        <strain evidence="1 2">Seoho-28</strain>
    </source>
</reference>
<dbReference type="GO" id="GO:0003824">
    <property type="term" value="F:catalytic activity"/>
    <property type="evidence" value="ECO:0007669"/>
    <property type="project" value="InterPro"/>
</dbReference>
<keyword evidence="2" id="KW-1185">Reference proteome</keyword>
<dbReference type="SUPFAM" id="SSF56752">
    <property type="entry name" value="D-aminoacid aminotransferase-like PLP-dependent enzymes"/>
    <property type="match status" value="1"/>
</dbReference>
<dbReference type="Proteomes" id="UP000240739">
    <property type="component" value="Unassembled WGS sequence"/>
</dbReference>
<dbReference type="RefSeq" id="WP_107571115.1">
    <property type="nucleotide sequence ID" value="NZ_PYYB01000004.1"/>
</dbReference>
<dbReference type="InterPro" id="IPR036038">
    <property type="entry name" value="Aminotransferase-like"/>
</dbReference>
<protein>
    <submittedName>
        <fullName evidence="1">Uncharacterized protein</fullName>
    </submittedName>
</protein>
<organism evidence="1 2">
    <name type="scientific">Paraconexibacter algicola</name>
    <dbReference type="NCBI Taxonomy" id="2133960"/>
    <lineage>
        <taxon>Bacteria</taxon>
        <taxon>Bacillati</taxon>
        <taxon>Actinomycetota</taxon>
        <taxon>Thermoleophilia</taxon>
        <taxon>Solirubrobacterales</taxon>
        <taxon>Paraconexibacteraceae</taxon>
        <taxon>Paraconexibacter</taxon>
    </lineage>
</organism>
<dbReference type="InterPro" id="IPR001544">
    <property type="entry name" value="Aminotrans_IV"/>
</dbReference>